<dbReference type="AlphaFoldDB" id="F0UGF2"/>
<name>F0UGF2_AJEC8</name>
<protein>
    <submittedName>
        <fullName evidence="1">Predicted protein</fullName>
    </submittedName>
</protein>
<dbReference type="OrthoDB" id="10481252at2759"/>
<dbReference type="Proteomes" id="UP000008142">
    <property type="component" value="Unassembled WGS sequence"/>
</dbReference>
<dbReference type="EMBL" id="DS990638">
    <property type="protein sequence ID" value="EGC44305.1"/>
    <property type="molecule type" value="Genomic_DNA"/>
</dbReference>
<reference evidence="2" key="1">
    <citation type="submission" date="2008-07" db="EMBL/GenBank/DDBJ databases">
        <title>Annotation of Ajellomyces capsulatus strain H88.</title>
        <authorList>
            <person name="Champion M."/>
            <person name="Cuomo C."/>
            <person name="Ma L.-J."/>
            <person name="Henn M.R."/>
            <person name="Sil A."/>
            <person name="Goldman B."/>
            <person name="Young S.K."/>
            <person name="Kodira C.D."/>
            <person name="Zeng Q."/>
            <person name="Koehrsen M."/>
            <person name="Alvarado L."/>
            <person name="Berlin A."/>
            <person name="Borenstein D."/>
            <person name="Chen Z."/>
            <person name="Engels R."/>
            <person name="Freedman E."/>
            <person name="Gellesch M."/>
            <person name="Goldberg J."/>
            <person name="Griggs A."/>
            <person name="Gujja S."/>
            <person name="Heiman D."/>
            <person name="Hepburn T."/>
            <person name="Howarth C."/>
            <person name="Jen D."/>
            <person name="Larson L."/>
            <person name="Lewis B."/>
            <person name="Mehta T."/>
            <person name="Park D."/>
            <person name="Pearson M."/>
            <person name="Roberts A."/>
            <person name="Saif S."/>
            <person name="Shea T."/>
            <person name="Shenoy N."/>
            <person name="Sisk P."/>
            <person name="Stolte C."/>
            <person name="Sykes S."/>
            <person name="Walk T."/>
            <person name="White J."/>
            <person name="Yandava C."/>
            <person name="Klein B."/>
            <person name="McEwen J.G."/>
            <person name="Puccia R."/>
            <person name="Goldman G.H."/>
            <person name="Felipe M.S."/>
            <person name="Nino-Vega G."/>
            <person name="San-Blas G."/>
            <person name="Taylor J."/>
            <person name="Mendoza L."/>
            <person name="Galagan J."/>
            <person name="Nusbaum C."/>
            <person name="Birren B."/>
        </authorList>
    </citation>
    <scope>NUCLEOTIDE SEQUENCE [LARGE SCALE GENOMIC DNA]</scope>
    <source>
        <strain evidence="2">H88</strain>
    </source>
</reference>
<sequence>MNVQVQNRRQEVLDTCLRERVSCSRRLLSVRFPAILETTGVDEKAGRGELRITEISNEGHAMRFGYLPVETKAEAINDFSKGIPTMLLLGNGGGRYHSCVTLMRDDNHACPQSALTAYAVLSALKWGAKVNGKGLACDMGISAHMSSVGIRNNGKGSFDPFPLNLFELKCRSLQ</sequence>
<dbReference type="HOGENOM" id="CLU_104248_0_0_1"/>
<evidence type="ECO:0000313" key="2">
    <source>
        <dbReference type="Proteomes" id="UP000008142"/>
    </source>
</evidence>
<organism evidence="2">
    <name type="scientific">Ajellomyces capsulatus (strain H88)</name>
    <name type="common">Darling's disease fungus</name>
    <name type="synonym">Histoplasma capsulatum</name>
    <dbReference type="NCBI Taxonomy" id="544711"/>
    <lineage>
        <taxon>Eukaryota</taxon>
        <taxon>Fungi</taxon>
        <taxon>Dikarya</taxon>
        <taxon>Ascomycota</taxon>
        <taxon>Pezizomycotina</taxon>
        <taxon>Eurotiomycetes</taxon>
        <taxon>Eurotiomycetidae</taxon>
        <taxon>Onygenales</taxon>
        <taxon>Ajellomycetaceae</taxon>
        <taxon>Histoplasma</taxon>
    </lineage>
</organism>
<gene>
    <name evidence="1" type="ORF">HCEG_03520</name>
</gene>
<evidence type="ECO:0000313" key="1">
    <source>
        <dbReference type="EMBL" id="EGC44305.1"/>
    </source>
</evidence>
<proteinExistence type="predicted"/>
<accession>F0UGF2</accession>